<dbReference type="PANTHER" id="PTHR12080:SF92">
    <property type="entry name" value="SLAM FAMILY MEMBER 8"/>
    <property type="match status" value="1"/>
</dbReference>
<dbReference type="AlphaFoldDB" id="A0A3Q3I9S1"/>
<evidence type="ECO:0000313" key="7">
    <source>
        <dbReference type="Proteomes" id="UP000261600"/>
    </source>
</evidence>
<organism evidence="6 7">
    <name type="scientific">Monopterus albus</name>
    <name type="common">Swamp eel</name>
    <dbReference type="NCBI Taxonomy" id="43700"/>
    <lineage>
        <taxon>Eukaryota</taxon>
        <taxon>Metazoa</taxon>
        <taxon>Chordata</taxon>
        <taxon>Craniata</taxon>
        <taxon>Vertebrata</taxon>
        <taxon>Euteleostomi</taxon>
        <taxon>Actinopterygii</taxon>
        <taxon>Neopterygii</taxon>
        <taxon>Teleostei</taxon>
        <taxon>Neoteleostei</taxon>
        <taxon>Acanthomorphata</taxon>
        <taxon>Anabantaria</taxon>
        <taxon>Synbranchiformes</taxon>
        <taxon>Synbranchidae</taxon>
        <taxon>Monopterus</taxon>
    </lineage>
</organism>
<keyword evidence="4" id="KW-0325">Glycoprotein</keyword>
<reference evidence="6" key="1">
    <citation type="submission" date="2025-08" db="UniProtKB">
        <authorList>
            <consortium name="Ensembl"/>
        </authorList>
    </citation>
    <scope>IDENTIFICATION</scope>
</reference>
<evidence type="ECO:0000313" key="6">
    <source>
        <dbReference type="Ensembl" id="ENSMALP00000000067.1"/>
    </source>
</evidence>
<dbReference type="SUPFAM" id="SSF48726">
    <property type="entry name" value="Immunoglobulin"/>
    <property type="match status" value="1"/>
</dbReference>
<accession>A0A3Q3I9S1</accession>
<dbReference type="PANTHER" id="PTHR12080">
    <property type="entry name" value="SIGNALING LYMPHOCYTIC ACTIVATION MOLECULE"/>
    <property type="match status" value="1"/>
</dbReference>
<dbReference type="Proteomes" id="UP000261600">
    <property type="component" value="Unplaced"/>
</dbReference>
<reference evidence="6" key="2">
    <citation type="submission" date="2025-09" db="UniProtKB">
        <authorList>
            <consortium name="Ensembl"/>
        </authorList>
    </citation>
    <scope>IDENTIFICATION</scope>
</reference>
<dbReference type="InterPro" id="IPR013783">
    <property type="entry name" value="Ig-like_fold"/>
</dbReference>
<evidence type="ECO:0008006" key="8">
    <source>
        <dbReference type="Google" id="ProtNLM"/>
    </source>
</evidence>
<feature type="region of interest" description="Disordered" evidence="5">
    <location>
        <begin position="168"/>
        <end position="188"/>
    </location>
</feature>
<evidence type="ECO:0000256" key="5">
    <source>
        <dbReference type="SAM" id="MobiDB-lite"/>
    </source>
</evidence>
<keyword evidence="2" id="KW-0732">Signal</keyword>
<proteinExistence type="predicted"/>
<dbReference type="GO" id="GO:0016020">
    <property type="term" value="C:membrane"/>
    <property type="evidence" value="ECO:0007669"/>
    <property type="project" value="UniProtKB-SubCell"/>
</dbReference>
<protein>
    <recommendedName>
        <fullName evidence="8">Ig-like domain-containing protein</fullName>
    </recommendedName>
</protein>
<evidence type="ECO:0000256" key="2">
    <source>
        <dbReference type="ARBA" id="ARBA00022729"/>
    </source>
</evidence>
<evidence type="ECO:0000256" key="1">
    <source>
        <dbReference type="ARBA" id="ARBA00004370"/>
    </source>
</evidence>
<dbReference type="STRING" id="43700.ENSMALP00000000067"/>
<keyword evidence="3" id="KW-0472">Membrane</keyword>
<name>A0A3Q3I9S1_MONAL</name>
<sequence>MLSEVTIFGDTVVLPSCLNEPVEVSVAMWTYKEGTVAEKGQNETHLNFTGRTDLNPKDFSLTVRKLTRQDSGDFSFLSEVNKKQRPTVTITLQVHGKIPHFLYPSNLMTCSSVSDIGVTYTLAVRNQTQSGSKLQYNFSPEEGETTFTCTVSNTVSGMLASKTVKCSNSTSQPQEIGTPSVSPYQDVS</sequence>
<keyword evidence="7" id="KW-1185">Reference proteome</keyword>
<dbReference type="Ensembl" id="ENSMALT00000000091.1">
    <property type="protein sequence ID" value="ENSMALP00000000067.1"/>
    <property type="gene ID" value="ENSMALG00000000078.1"/>
</dbReference>
<evidence type="ECO:0000256" key="4">
    <source>
        <dbReference type="ARBA" id="ARBA00023180"/>
    </source>
</evidence>
<evidence type="ECO:0000256" key="3">
    <source>
        <dbReference type="ARBA" id="ARBA00023136"/>
    </source>
</evidence>
<dbReference type="InterPro" id="IPR015631">
    <property type="entry name" value="CD2/SLAM_rcpt"/>
</dbReference>
<dbReference type="Gene3D" id="2.60.40.10">
    <property type="entry name" value="Immunoglobulins"/>
    <property type="match status" value="1"/>
</dbReference>
<dbReference type="InterPro" id="IPR036179">
    <property type="entry name" value="Ig-like_dom_sf"/>
</dbReference>
<comment type="subcellular location">
    <subcellularLocation>
        <location evidence="1">Membrane</location>
    </subcellularLocation>
</comment>